<dbReference type="KEGG" id="aaeo:BJI67_10075"/>
<sequence>MMRWAGKWLVLRSLGLFVGCLLSAAVMAATTSQSGPATVVQYREFPHGRPPYVTRLLVTPGYIRFDEGRAQGNYMLFVRATRTLYSVDRGDGTVLVIAPRKVAVKSPIPLKLSKRYEQVPGAPRIGGRQALHYTFYANGDRCMDAMVVPGLLDGVRRALMTYKATLAGQQAADLDKTPRSMQTACSLADLIFAPDRVLRLGMPIVEWHPNGDRKELTDYRHGADVRAALFALPSDYRYYRIGAQGMAPAQAPLHLPSPWPRN</sequence>
<feature type="signal peptide" evidence="1">
    <location>
        <begin position="1"/>
        <end position="28"/>
    </location>
</feature>
<protein>
    <recommendedName>
        <fullName evidence="4">DUF4412 domain-containing protein</fullName>
    </recommendedName>
</protein>
<dbReference type="AlphaFoldDB" id="A0A1D8K8R9"/>
<reference evidence="2 3" key="1">
    <citation type="submission" date="2016-09" db="EMBL/GenBank/DDBJ databases">
        <title>Acidihalobacter prosperus V6 (DSM14174).</title>
        <authorList>
            <person name="Khaleque H.N."/>
            <person name="Ramsay J.P."/>
            <person name="Murphy R.J.T."/>
            <person name="Kaksonen A.H."/>
            <person name="Boxall N.J."/>
            <person name="Watkin E.L.J."/>
        </authorList>
    </citation>
    <scope>NUCLEOTIDE SEQUENCE [LARGE SCALE GENOMIC DNA]</scope>
    <source>
        <strain evidence="2 3">V6</strain>
    </source>
</reference>
<evidence type="ECO:0000313" key="2">
    <source>
        <dbReference type="EMBL" id="AOV17358.1"/>
    </source>
</evidence>
<dbReference type="RefSeq" id="WP_070072911.1">
    <property type="nucleotide sequence ID" value="NZ_CP017448.1"/>
</dbReference>
<keyword evidence="1" id="KW-0732">Signal</keyword>
<dbReference type="EMBL" id="CP017448">
    <property type="protein sequence ID" value="AOV17358.1"/>
    <property type="molecule type" value="Genomic_DNA"/>
</dbReference>
<name>A0A1D8K8R9_9GAMM</name>
<evidence type="ECO:0000313" key="3">
    <source>
        <dbReference type="Proteomes" id="UP000095342"/>
    </source>
</evidence>
<proteinExistence type="predicted"/>
<gene>
    <name evidence="2" type="ORF">BJI67_10075</name>
</gene>
<evidence type="ECO:0000256" key="1">
    <source>
        <dbReference type="SAM" id="SignalP"/>
    </source>
</evidence>
<accession>A0A1D8K8R9</accession>
<evidence type="ECO:0008006" key="4">
    <source>
        <dbReference type="Google" id="ProtNLM"/>
    </source>
</evidence>
<feature type="chain" id="PRO_5009109792" description="DUF4412 domain-containing protein" evidence="1">
    <location>
        <begin position="29"/>
        <end position="262"/>
    </location>
</feature>
<keyword evidence="3" id="KW-1185">Reference proteome</keyword>
<dbReference type="Proteomes" id="UP000095342">
    <property type="component" value="Chromosome"/>
</dbReference>
<organism evidence="2 3">
    <name type="scientific">Acidihalobacter aeolianus</name>
    <dbReference type="NCBI Taxonomy" id="2792603"/>
    <lineage>
        <taxon>Bacteria</taxon>
        <taxon>Pseudomonadati</taxon>
        <taxon>Pseudomonadota</taxon>
        <taxon>Gammaproteobacteria</taxon>
        <taxon>Chromatiales</taxon>
        <taxon>Ectothiorhodospiraceae</taxon>
        <taxon>Acidihalobacter</taxon>
    </lineage>
</organism>